<name>A0ABW1J2B7_9PSEU</name>
<accession>A0ABW1J2B7</accession>
<keyword evidence="5" id="KW-1185">Reference proteome</keyword>
<reference evidence="5" key="1">
    <citation type="journal article" date="2019" name="Int. J. Syst. Evol. Microbiol.">
        <title>The Global Catalogue of Microorganisms (GCM) 10K type strain sequencing project: providing services to taxonomists for standard genome sequencing and annotation.</title>
        <authorList>
            <consortium name="The Broad Institute Genomics Platform"/>
            <consortium name="The Broad Institute Genome Sequencing Center for Infectious Disease"/>
            <person name="Wu L."/>
            <person name="Ma J."/>
        </authorList>
    </citation>
    <scope>NUCLEOTIDE SEQUENCE [LARGE SCALE GENOMIC DNA]</scope>
    <source>
        <strain evidence="5">CCM 8391</strain>
    </source>
</reference>
<gene>
    <name evidence="4" type="ORF">ACFQE5_12255</name>
</gene>
<dbReference type="SUPFAM" id="SSF52402">
    <property type="entry name" value="Adenine nucleotide alpha hydrolases-like"/>
    <property type="match status" value="2"/>
</dbReference>
<dbReference type="Proteomes" id="UP001596302">
    <property type="component" value="Unassembled WGS sequence"/>
</dbReference>
<evidence type="ECO:0000256" key="1">
    <source>
        <dbReference type="ARBA" id="ARBA00008791"/>
    </source>
</evidence>
<evidence type="ECO:0000313" key="5">
    <source>
        <dbReference type="Proteomes" id="UP001596302"/>
    </source>
</evidence>
<feature type="domain" description="UspA" evidence="3">
    <location>
        <begin position="144"/>
        <end position="282"/>
    </location>
</feature>
<dbReference type="PANTHER" id="PTHR46268:SF6">
    <property type="entry name" value="UNIVERSAL STRESS PROTEIN UP12"/>
    <property type="match status" value="1"/>
</dbReference>
<dbReference type="PRINTS" id="PR01438">
    <property type="entry name" value="UNVRSLSTRESS"/>
</dbReference>
<feature type="domain" description="UspA" evidence="3">
    <location>
        <begin position="9"/>
        <end position="131"/>
    </location>
</feature>
<feature type="region of interest" description="Disordered" evidence="2">
    <location>
        <begin position="284"/>
        <end position="303"/>
    </location>
</feature>
<comment type="caution">
    <text evidence="4">The sequence shown here is derived from an EMBL/GenBank/DDBJ whole genome shotgun (WGS) entry which is preliminary data.</text>
</comment>
<sequence>MAEDRTDSRAIVVGVDESDSARDAAEWAADVASVWRAPVSLLHTVGGERGAAGVEPGWLSELRRIAERVGADPVETHVVAGDVAEVLLDRAAGARLLVVGSYGEGAVAGMLAGDTALSLLAACPCPVAVIRGRAPGIAPPRGGPVVVGVDGSPTGNAALEFAAGLAEAVGARIVALHTWADVTADESGQMRRVDQDWDALAQQAGVVLDASLGPVLERHPGLQVERAVLGDNPLRALLARANEARMLVVGHRRAALPEGMRRLGSTSKGLVEFAGCPVVITPPFAGPEGDAGRAAERSAQPTG</sequence>
<protein>
    <submittedName>
        <fullName evidence="4">Universal stress protein</fullName>
    </submittedName>
</protein>
<evidence type="ECO:0000259" key="3">
    <source>
        <dbReference type="Pfam" id="PF00582"/>
    </source>
</evidence>
<organism evidence="4 5">
    <name type="scientific">Pseudonocardia hispaniensis</name>
    <dbReference type="NCBI Taxonomy" id="904933"/>
    <lineage>
        <taxon>Bacteria</taxon>
        <taxon>Bacillati</taxon>
        <taxon>Actinomycetota</taxon>
        <taxon>Actinomycetes</taxon>
        <taxon>Pseudonocardiales</taxon>
        <taxon>Pseudonocardiaceae</taxon>
        <taxon>Pseudonocardia</taxon>
    </lineage>
</organism>
<dbReference type="RefSeq" id="WP_379584996.1">
    <property type="nucleotide sequence ID" value="NZ_JBHSQW010000025.1"/>
</dbReference>
<dbReference type="InterPro" id="IPR006016">
    <property type="entry name" value="UspA"/>
</dbReference>
<dbReference type="EMBL" id="JBHSQW010000025">
    <property type="protein sequence ID" value="MFC5994983.1"/>
    <property type="molecule type" value="Genomic_DNA"/>
</dbReference>
<dbReference type="InterPro" id="IPR006015">
    <property type="entry name" value="Universal_stress_UspA"/>
</dbReference>
<evidence type="ECO:0000313" key="4">
    <source>
        <dbReference type="EMBL" id="MFC5994983.1"/>
    </source>
</evidence>
<dbReference type="Pfam" id="PF00582">
    <property type="entry name" value="Usp"/>
    <property type="match status" value="2"/>
</dbReference>
<evidence type="ECO:0000256" key="2">
    <source>
        <dbReference type="SAM" id="MobiDB-lite"/>
    </source>
</evidence>
<proteinExistence type="inferred from homology"/>
<dbReference type="Gene3D" id="3.40.50.620">
    <property type="entry name" value="HUPs"/>
    <property type="match status" value="2"/>
</dbReference>
<dbReference type="CDD" id="cd00293">
    <property type="entry name" value="USP-like"/>
    <property type="match status" value="1"/>
</dbReference>
<dbReference type="InterPro" id="IPR014729">
    <property type="entry name" value="Rossmann-like_a/b/a_fold"/>
</dbReference>
<comment type="similarity">
    <text evidence="1">Belongs to the universal stress protein A family.</text>
</comment>
<dbReference type="PANTHER" id="PTHR46268">
    <property type="entry name" value="STRESS RESPONSE PROTEIN NHAX"/>
    <property type="match status" value="1"/>
</dbReference>